<dbReference type="InterPro" id="IPR021295">
    <property type="entry name" value="DUF2867"/>
</dbReference>
<dbReference type="Proteomes" id="UP001156882">
    <property type="component" value="Unassembled WGS sequence"/>
</dbReference>
<accession>A0ABQ6CT84</accession>
<protein>
    <recommendedName>
        <fullName evidence="3">DUF2867 domain-containing protein</fullName>
    </recommendedName>
</protein>
<name>A0ABQ6CT84_9HYPH</name>
<dbReference type="EMBL" id="BSPC01000048">
    <property type="protein sequence ID" value="GLS21411.1"/>
    <property type="molecule type" value="Genomic_DNA"/>
</dbReference>
<gene>
    <name evidence="1" type="ORF">GCM10007874_44280</name>
</gene>
<evidence type="ECO:0008006" key="3">
    <source>
        <dbReference type="Google" id="ProtNLM"/>
    </source>
</evidence>
<dbReference type="Pfam" id="PF11066">
    <property type="entry name" value="DUF2867"/>
    <property type="match status" value="1"/>
</dbReference>
<dbReference type="RefSeq" id="WP_284314452.1">
    <property type="nucleotide sequence ID" value="NZ_BSPC01000048.1"/>
</dbReference>
<proteinExistence type="predicted"/>
<evidence type="ECO:0000313" key="1">
    <source>
        <dbReference type="EMBL" id="GLS21411.1"/>
    </source>
</evidence>
<evidence type="ECO:0000313" key="2">
    <source>
        <dbReference type="Proteomes" id="UP001156882"/>
    </source>
</evidence>
<sequence>MRTHAVKPEAEIRRLLPGAQFADAFRLEVADPSLDARRAAERVIGCSPQWIDMLLTLRNMVVAPFGLHTQGPPDQANHGMLGIFPVISQTPDRVVAGFDDKHLDFRIVVDVSTPAARRNVTLSTVVLTHNLLGRAYLATILPFHKLIAQTMLRQLAKA</sequence>
<reference evidence="2" key="1">
    <citation type="journal article" date="2019" name="Int. J. Syst. Evol. Microbiol.">
        <title>The Global Catalogue of Microorganisms (GCM) 10K type strain sequencing project: providing services to taxonomists for standard genome sequencing and annotation.</title>
        <authorList>
            <consortium name="The Broad Institute Genomics Platform"/>
            <consortium name="The Broad Institute Genome Sequencing Center for Infectious Disease"/>
            <person name="Wu L."/>
            <person name="Ma J."/>
        </authorList>
    </citation>
    <scope>NUCLEOTIDE SEQUENCE [LARGE SCALE GENOMIC DNA]</scope>
    <source>
        <strain evidence="2">NBRC 101365</strain>
    </source>
</reference>
<keyword evidence="2" id="KW-1185">Reference proteome</keyword>
<comment type="caution">
    <text evidence="1">The sequence shown here is derived from an EMBL/GenBank/DDBJ whole genome shotgun (WGS) entry which is preliminary data.</text>
</comment>
<organism evidence="1 2">
    <name type="scientific">Labrys miyagiensis</name>
    <dbReference type="NCBI Taxonomy" id="346912"/>
    <lineage>
        <taxon>Bacteria</taxon>
        <taxon>Pseudomonadati</taxon>
        <taxon>Pseudomonadota</taxon>
        <taxon>Alphaproteobacteria</taxon>
        <taxon>Hyphomicrobiales</taxon>
        <taxon>Xanthobacteraceae</taxon>
        <taxon>Labrys</taxon>
    </lineage>
</organism>